<dbReference type="InterPro" id="IPR005119">
    <property type="entry name" value="LysR_subst-bd"/>
</dbReference>
<keyword evidence="3" id="KW-0238">DNA-binding</keyword>
<evidence type="ECO:0000256" key="1">
    <source>
        <dbReference type="ARBA" id="ARBA00009437"/>
    </source>
</evidence>
<evidence type="ECO:0000259" key="5">
    <source>
        <dbReference type="PROSITE" id="PS50931"/>
    </source>
</evidence>
<dbReference type="STRING" id="1526571.AT746_07810"/>
<gene>
    <name evidence="6" type="ORF">AT746_07810</name>
</gene>
<dbReference type="PANTHER" id="PTHR30537">
    <property type="entry name" value="HTH-TYPE TRANSCRIPTIONAL REGULATOR"/>
    <property type="match status" value="1"/>
</dbReference>
<evidence type="ECO:0000256" key="4">
    <source>
        <dbReference type="ARBA" id="ARBA00023163"/>
    </source>
</evidence>
<dbReference type="CDD" id="cd08432">
    <property type="entry name" value="PBP2_GcdR_TrpI_HvrB_AmpR_like"/>
    <property type="match status" value="1"/>
</dbReference>
<sequence length="304" mass="33894">MDKRLRHIALLRCFAAAAKHQSYSVAARELAITQAAVSQQIRSLEQQLMVKLFARKGRAMVLTSQGRTLQEYVSRAFSLLSEGFDRVQVEPEEGILNVTTGLSFASIWLVPRLWRFAALYPSINVKVFVSVELEDVRHSGLDVAIRQGDTIDPSVYSELLFIDPVFPVCSPSLIEKNNIQTPEQIGCCQLVEATGKGRFSWKNWFDIAGVKMHSSQMSWLEVSTLEMGINAVMAGQGVCLASSCLVSDLIKNGLLAKPFNISIEPGQRFTLLYDQDSPRIARIKVFSEWLKQELKRAGIATQQG</sequence>
<dbReference type="GO" id="GO:0043565">
    <property type="term" value="F:sequence-specific DNA binding"/>
    <property type="evidence" value="ECO:0007669"/>
    <property type="project" value="TreeGrafter"/>
</dbReference>
<dbReference type="SUPFAM" id="SSF53850">
    <property type="entry name" value="Periplasmic binding protein-like II"/>
    <property type="match status" value="1"/>
</dbReference>
<dbReference type="PROSITE" id="PS50931">
    <property type="entry name" value="HTH_LYSR"/>
    <property type="match status" value="1"/>
</dbReference>
<evidence type="ECO:0000256" key="2">
    <source>
        <dbReference type="ARBA" id="ARBA00023015"/>
    </source>
</evidence>
<dbReference type="PANTHER" id="PTHR30537:SF26">
    <property type="entry name" value="GLYCINE CLEAVAGE SYSTEM TRANSCRIPTIONAL ACTIVATOR"/>
    <property type="match status" value="1"/>
</dbReference>
<proteinExistence type="inferred from homology"/>
<keyword evidence="4" id="KW-0804">Transcription</keyword>
<dbReference type="AlphaFoldDB" id="A0A0U2QLF9"/>
<accession>A0A0U2QLF9</accession>
<dbReference type="PRINTS" id="PR00039">
    <property type="entry name" value="HTHLYSR"/>
</dbReference>
<dbReference type="RefSeq" id="WP_062478726.1">
    <property type="nucleotide sequence ID" value="NZ_CP013650.1"/>
</dbReference>
<protein>
    <recommendedName>
        <fullName evidence="5">HTH lysR-type domain-containing protein</fullName>
    </recommendedName>
</protein>
<dbReference type="Gene3D" id="3.40.190.10">
    <property type="entry name" value="Periplasmic binding protein-like II"/>
    <property type="match status" value="2"/>
</dbReference>
<dbReference type="KEGG" id="lal:AT746_07810"/>
<dbReference type="OrthoDB" id="5526340at2"/>
<keyword evidence="7" id="KW-1185">Reference proteome</keyword>
<dbReference type="EMBL" id="CP013650">
    <property type="protein sequence ID" value="ALS98171.1"/>
    <property type="molecule type" value="Genomic_DNA"/>
</dbReference>
<evidence type="ECO:0000313" key="6">
    <source>
        <dbReference type="EMBL" id="ALS98171.1"/>
    </source>
</evidence>
<dbReference type="Gene3D" id="1.10.10.10">
    <property type="entry name" value="Winged helix-like DNA-binding domain superfamily/Winged helix DNA-binding domain"/>
    <property type="match status" value="1"/>
</dbReference>
<name>A0A0U2QLF9_9ALTE</name>
<dbReference type="InterPro" id="IPR058163">
    <property type="entry name" value="LysR-type_TF_proteobact-type"/>
</dbReference>
<comment type="similarity">
    <text evidence="1">Belongs to the LysR transcriptional regulatory family.</text>
</comment>
<dbReference type="InterPro" id="IPR000847">
    <property type="entry name" value="LysR_HTH_N"/>
</dbReference>
<dbReference type="Pfam" id="PF00126">
    <property type="entry name" value="HTH_1"/>
    <property type="match status" value="1"/>
</dbReference>
<dbReference type="Proteomes" id="UP000068447">
    <property type="component" value="Chromosome"/>
</dbReference>
<dbReference type="Pfam" id="PF03466">
    <property type="entry name" value="LysR_substrate"/>
    <property type="match status" value="1"/>
</dbReference>
<evidence type="ECO:0000256" key="3">
    <source>
        <dbReference type="ARBA" id="ARBA00023125"/>
    </source>
</evidence>
<dbReference type="InterPro" id="IPR036388">
    <property type="entry name" value="WH-like_DNA-bd_sf"/>
</dbReference>
<feature type="domain" description="HTH lysR-type" evidence="5">
    <location>
        <begin position="1"/>
        <end position="63"/>
    </location>
</feature>
<dbReference type="GO" id="GO:0003700">
    <property type="term" value="F:DNA-binding transcription factor activity"/>
    <property type="evidence" value="ECO:0007669"/>
    <property type="project" value="InterPro"/>
</dbReference>
<organism evidence="6 7">
    <name type="scientific">Lacimicrobium alkaliphilum</name>
    <dbReference type="NCBI Taxonomy" id="1526571"/>
    <lineage>
        <taxon>Bacteria</taxon>
        <taxon>Pseudomonadati</taxon>
        <taxon>Pseudomonadota</taxon>
        <taxon>Gammaproteobacteria</taxon>
        <taxon>Alteromonadales</taxon>
        <taxon>Alteromonadaceae</taxon>
        <taxon>Lacimicrobium</taxon>
    </lineage>
</organism>
<dbReference type="InterPro" id="IPR036390">
    <property type="entry name" value="WH_DNA-bd_sf"/>
</dbReference>
<dbReference type="SUPFAM" id="SSF46785">
    <property type="entry name" value="Winged helix' DNA-binding domain"/>
    <property type="match status" value="1"/>
</dbReference>
<reference evidence="6 7" key="1">
    <citation type="submission" date="2015-12" db="EMBL/GenBank/DDBJ databases">
        <title>Complete genome of Lacimicrobium alkaliphilum KCTC 32984.</title>
        <authorList>
            <person name="Kim S.-G."/>
            <person name="Lee Y.-J."/>
        </authorList>
    </citation>
    <scope>NUCLEOTIDE SEQUENCE [LARGE SCALE GENOMIC DNA]</scope>
    <source>
        <strain evidence="6 7">YelD216</strain>
    </source>
</reference>
<keyword evidence="2" id="KW-0805">Transcription regulation</keyword>
<evidence type="ECO:0000313" key="7">
    <source>
        <dbReference type="Proteomes" id="UP000068447"/>
    </source>
</evidence>
<dbReference type="GO" id="GO:0006351">
    <property type="term" value="P:DNA-templated transcription"/>
    <property type="evidence" value="ECO:0007669"/>
    <property type="project" value="TreeGrafter"/>
</dbReference>